<evidence type="ECO:0000256" key="4">
    <source>
        <dbReference type="ARBA" id="ARBA00022526"/>
    </source>
</evidence>
<evidence type="ECO:0000256" key="7">
    <source>
        <dbReference type="ARBA" id="ARBA00023277"/>
    </source>
</evidence>
<reference evidence="12" key="1">
    <citation type="submission" date="2017-02" db="UniProtKB">
        <authorList>
            <consortium name="WormBaseParasite"/>
        </authorList>
    </citation>
    <scope>IDENTIFICATION</scope>
</reference>
<dbReference type="Pfam" id="PF00479">
    <property type="entry name" value="G6PD_N"/>
    <property type="match status" value="1"/>
</dbReference>
<dbReference type="GO" id="GO:0009051">
    <property type="term" value="P:pentose-phosphate shunt, oxidative branch"/>
    <property type="evidence" value="ECO:0007669"/>
    <property type="project" value="TreeGrafter"/>
</dbReference>
<dbReference type="EMBL" id="UYWX01003440">
    <property type="protein sequence ID" value="VDM23938.1"/>
    <property type="molecule type" value="Genomic_DNA"/>
</dbReference>
<evidence type="ECO:0000256" key="5">
    <source>
        <dbReference type="ARBA" id="ARBA00022857"/>
    </source>
</evidence>
<dbReference type="PRINTS" id="PR00079">
    <property type="entry name" value="G6PDHDRGNASE"/>
</dbReference>
<dbReference type="AlphaFoldDB" id="A0A0R3WTB9"/>
<protein>
    <recommendedName>
        <fullName evidence="3">glucose-6-phosphate dehydrogenase (NADP(+))</fullName>
        <ecNumber evidence="3">1.1.1.49</ecNumber>
    </recommendedName>
</protein>
<evidence type="ECO:0000259" key="9">
    <source>
        <dbReference type="Pfam" id="PF00479"/>
    </source>
</evidence>
<dbReference type="GO" id="GO:0050661">
    <property type="term" value="F:NADP binding"/>
    <property type="evidence" value="ECO:0007669"/>
    <property type="project" value="InterPro"/>
</dbReference>
<dbReference type="InterPro" id="IPR022674">
    <property type="entry name" value="G6P_DH_NAD-bd"/>
</dbReference>
<evidence type="ECO:0000313" key="11">
    <source>
        <dbReference type="Proteomes" id="UP000274429"/>
    </source>
</evidence>
<evidence type="ECO:0000313" key="12">
    <source>
        <dbReference type="WBParaSite" id="TTAC_0000400901-mRNA-1"/>
    </source>
</evidence>
<keyword evidence="4" id="KW-0313">Glucose metabolism</keyword>
<dbReference type="UniPathway" id="UPA00115"/>
<organism evidence="12">
    <name type="scientific">Hydatigena taeniaeformis</name>
    <name type="common">Feline tapeworm</name>
    <name type="synonym">Taenia taeniaeformis</name>
    <dbReference type="NCBI Taxonomy" id="6205"/>
    <lineage>
        <taxon>Eukaryota</taxon>
        <taxon>Metazoa</taxon>
        <taxon>Spiralia</taxon>
        <taxon>Lophotrochozoa</taxon>
        <taxon>Platyhelminthes</taxon>
        <taxon>Cestoda</taxon>
        <taxon>Eucestoda</taxon>
        <taxon>Cyclophyllidea</taxon>
        <taxon>Taeniidae</taxon>
        <taxon>Hydatigera</taxon>
    </lineage>
</organism>
<accession>A0A0R3WTB9</accession>
<dbReference type="PANTHER" id="PTHR23429:SF0">
    <property type="entry name" value="GLUCOSE-6-PHOSPHATE 1-DEHYDROGENASE"/>
    <property type="match status" value="1"/>
</dbReference>
<dbReference type="InterPro" id="IPR001282">
    <property type="entry name" value="G6P_DH"/>
</dbReference>
<dbReference type="PANTHER" id="PTHR23429">
    <property type="entry name" value="GLUCOSE-6-PHOSPHATE 1-DEHYDROGENASE G6PD"/>
    <property type="match status" value="1"/>
</dbReference>
<gene>
    <name evidence="10" type="ORF">TTAC_LOCUS3995</name>
</gene>
<dbReference type="WBParaSite" id="TTAC_0000400901-mRNA-1">
    <property type="protein sequence ID" value="TTAC_0000400901-mRNA-1"/>
    <property type="gene ID" value="TTAC_0000400901"/>
</dbReference>
<keyword evidence="11" id="KW-1185">Reference proteome</keyword>
<dbReference type="Proteomes" id="UP000274429">
    <property type="component" value="Unassembled WGS sequence"/>
</dbReference>
<sequence>MDKVGLYLIKSTFHGDEVHSHVFVILGASGDLARKKIYPTLWWLYRDRLLPKKTFFIGYARSDITVDTIREKSTPYMKSEELQCFNNFWKDNTYLRGSYTETKDFEALDRTIVSNYGQLVNRIFYLALPPSTYMSVSSHLAECCKSQHPDVWTRLIIEKPFGRDLESARKLSNHLAGLFQEQQIFRIDHYLGKEMVQNLLILRFAPLFFGLFLSRATKHRQVDPFALLSLEKPNTDVATLI</sequence>
<dbReference type="PROSITE" id="PS00069">
    <property type="entry name" value="G6P_DEHYDROGENASE"/>
    <property type="match status" value="1"/>
</dbReference>
<feature type="domain" description="Glucose-6-phosphate dehydrogenase NAD-binding" evidence="9">
    <location>
        <begin position="24"/>
        <end position="198"/>
    </location>
</feature>
<dbReference type="SUPFAM" id="SSF51735">
    <property type="entry name" value="NAD(P)-binding Rossmann-fold domains"/>
    <property type="match status" value="1"/>
</dbReference>
<dbReference type="STRING" id="6205.A0A0R3WTB9"/>
<dbReference type="Gene3D" id="3.30.360.10">
    <property type="entry name" value="Dihydrodipicolinate Reductase, domain 2"/>
    <property type="match status" value="1"/>
</dbReference>
<comment type="similarity">
    <text evidence="2">Belongs to the glucose-6-phosphate dehydrogenase family.</text>
</comment>
<keyword evidence="5" id="KW-0521">NADP</keyword>
<evidence type="ECO:0000313" key="10">
    <source>
        <dbReference type="EMBL" id="VDM23938.1"/>
    </source>
</evidence>
<name>A0A0R3WTB9_HYDTA</name>
<evidence type="ECO:0000256" key="2">
    <source>
        <dbReference type="ARBA" id="ARBA00009975"/>
    </source>
</evidence>
<evidence type="ECO:0000256" key="3">
    <source>
        <dbReference type="ARBA" id="ARBA00013019"/>
    </source>
</evidence>
<keyword evidence="6" id="KW-0560">Oxidoreductase</keyword>
<proteinExistence type="inferred from homology"/>
<dbReference type="Gene3D" id="3.40.50.720">
    <property type="entry name" value="NAD(P)-binding Rossmann-like Domain"/>
    <property type="match status" value="1"/>
</dbReference>
<evidence type="ECO:0000256" key="1">
    <source>
        <dbReference type="ARBA" id="ARBA00004937"/>
    </source>
</evidence>
<keyword evidence="7" id="KW-0119">Carbohydrate metabolism</keyword>
<comment type="catalytic activity">
    <reaction evidence="8">
        <text>D-glucose 6-phosphate + NADP(+) = 6-phospho-D-glucono-1,5-lactone + NADPH + H(+)</text>
        <dbReference type="Rhea" id="RHEA:15841"/>
        <dbReference type="ChEBI" id="CHEBI:15378"/>
        <dbReference type="ChEBI" id="CHEBI:57783"/>
        <dbReference type="ChEBI" id="CHEBI:57955"/>
        <dbReference type="ChEBI" id="CHEBI:58349"/>
        <dbReference type="ChEBI" id="CHEBI:61548"/>
        <dbReference type="EC" id="1.1.1.49"/>
    </reaction>
    <physiologicalReaction direction="left-to-right" evidence="8">
        <dbReference type="Rhea" id="RHEA:15842"/>
    </physiologicalReaction>
</comment>
<reference evidence="10 11" key="2">
    <citation type="submission" date="2018-11" db="EMBL/GenBank/DDBJ databases">
        <authorList>
            <consortium name="Pathogen Informatics"/>
        </authorList>
    </citation>
    <scope>NUCLEOTIDE SEQUENCE [LARGE SCALE GENOMIC DNA]</scope>
</reference>
<evidence type="ECO:0000256" key="8">
    <source>
        <dbReference type="ARBA" id="ARBA00047696"/>
    </source>
</evidence>
<dbReference type="InterPro" id="IPR019796">
    <property type="entry name" value="G6P_DH_AS"/>
</dbReference>
<dbReference type="GO" id="GO:0004345">
    <property type="term" value="F:glucose-6-phosphate dehydrogenase activity"/>
    <property type="evidence" value="ECO:0007669"/>
    <property type="project" value="UniProtKB-EC"/>
</dbReference>
<dbReference type="InterPro" id="IPR036291">
    <property type="entry name" value="NAD(P)-bd_dom_sf"/>
</dbReference>
<dbReference type="EC" id="1.1.1.49" evidence="3"/>
<dbReference type="GO" id="GO:0005829">
    <property type="term" value="C:cytosol"/>
    <property type="evidence" value="ECO:0007669"/>
    <property type="project" value="TreeGrafter"/>
</dbReference>
<dbReference type="OrthoDB" id="60984at2759"/>
<evidence type="ECO:0000256" key="6">
    <source>
        <dbReference type="ARBA" id="ARBA00023002"/>
    </source>
</evidence>
<dbReference type="GO" id="GO:0006006">
    <property type="term" value="P:glucose metabolic process"/>
    <property type="evidence" value="ECO:0007669"/>
    <property type="project" value="UniProtKB-KW"/>
</dbReference>
<comment type="pathway">
    <text evidence="1">Carbohydrate degradation; pentose phosphate pathway; D-ribulose 5-phosphate from D-glucose 6-phosphate (oxidative stage): step 1/3.</text>
</comment>